<dbReference type="PANTHER" id="PTHR30055:SF235">
    <property type="entry name" value="TRANSCRIPTIONAL REGULATORY PROTEIN"/>
    <property type="match status" value="1"/>
</dbReference>
<dbReference type="OrthoDB" id="8535430at2"/>
<dbReference type="InterPro" id="IPR036271">
    <property type="entry name" value="Tet_transcr_reg_TetR-rel_C_sf"/>
</dbReference>
<dbReference type="InterPro" id="IPR000595">
    <property type="entry name" value="cNMP-bd_dom"/>
</dbReference>
<gene>
    <name evidence="5" type="ORF">E1N52_03150</name>
</gene>
<dbReference type="SUPFAM" id="SSF48498">
    <property type="entry name" value="Tetracyclin repressor-like, C-terminal domain"/>
    <property type="match status" value="1"/>
</dbReference>
<evidence type="ECO:0000259" key="3">
    <source>
        <dbReference type="PROSITE" id="PS50042"/>
    </source>
</evidence>
<dbReference type="GO" id="GO:0000976">
    <property type="term" value="F:transcription cis-regulatory region binding"/>
    <property type="evidence" value="ECO:0007669"/>
    <property type="project" value="TreeGrafter"/>
</dbReference>
<dbReference type="EMBL" id="SMOD01000002">
    <property type="protein sequence ID" value="TDG10359.1"/>
    <property type="molecule type" value="Genomic_DNA"/>
</dbReference>
<reference evidence="5 6" key="1">
    <citation type="submission" date="2019-03" db="EMBL/GenBank/DDBJ databases">
        <title>Paraburkholderia sp. isolated from native Mimosa gymnas in Guartela State Park, Brazil.</title>
        <authorList>
            <person name="Paulitsch F."/>
            <person name="Hungria M."/>
            <person name="Delamuta J.R.M."/>
            <person name="Ribeiro R.A."/>
            <person name="Dall'Agnol R."/>
            <person name="Silva J.S.B."/>
        </authorList>
    </citation>
    <scope>NUCLEOTIDE SEQUENCE [LARGE SCALE GENOMIC DNA]</scope>
    <source>
        <strain evidence="5 6">CNPSo 3008</strain>
    </source>
</reference>
<comment type="caution">
    <text evidence="5">The sequence shown here is derived from an EMBL/GenBank/DDBJ whole genome shotgun (WGS) entry which is preliminary data.</text>
</comment>
<dbReference type="SUPFAM" id="SSF46689">
    <property type="entry name" value="Homeodomain-like"/>
    <property type="match status" value="1"/>
</dbReference>
<feature type="domain" description="Cyclic nucleotide-binding" evidence="3">
    <location>
        <begin position="102"/>
        <end position="128"/>
    </location>
</feature>
<dbReference type="InterPro" id="IPR050109">
    <property type="entry name" value="HTH-type_TetR-like_transc_reg"/>
</dbReference>
<dbReference type="InterPro" id="IPR041678">
    <property type="entry name" value="TetR_C_16"/>
</dbReference>
<proteinExistence type="predicted"/>
<organism evidence="5 6">
    <name type="scientific">Paraburkholderia guartelaensis</name>
    <dbReference type="NCBI Taxonomy" id="2546446"/>
    <lineage>
        <taxon>Bacteria</taxon>
        <taxon>Pseudomonadati</taxon>
        <taxon>Pseudomonadota</taxon>
        <taxon>Betaproteobacteria</taxon>
        <taxon>Burkholderiales</taxon>
        <taxon>Burkholderiaceae</taxon>
        <taxon>Paraburkholderia</taxon>
    </lineage>
</organism>
<dbReference type="Pfam" id="PF00440">
    <property type="entry name" value="TetR_N"/>
    <property type="match status" value="1"/>
</dbReference>
<evidence type="ECO:0000313" key="6">
    <source>
        <dbReference type="Proteomes" id="UP000295606"/>
    </source>
</evidence>
<evidence type="ECO:0000259" key="4">
    <source>
        <dbReference type="PROSITE" id="PS50977"/>
    </source>
</evidence>
<dbReference type="InterPro" id="IPR009057">
    <property type="entry name" value="Homeodomain-like_sf"/>
</dbReference>
<keyword evidence="1 2" id="KW-0238">DNA-binding</keyword>
<dbReference type="PROSITE" id="PS50977">
    <property type="entry name" value="HTH_TETR_2"/>
    <property type="match status" value="1"/>
</dbReference>
<dbReference type="PROSITE" id="PS50042">
    <property type="entry name" value="CNMP_BINDING_3"/>
    <property type="match status" value="1"/>
</dbReference>
<protein>
    <submittedName>
        <fullName evidence="5">TetR/AcrR family transcriptional regulator</fullName>
    </submittedName>
</protein>
<evidence type="ECO:0000313" key="5">
    <source>
        <dbReference type="EMBL" id="TDG10359.1"/>
    </source>
</evidence>
<feature type="DNA-binding region" description="H-T-H motif" evidence="2">
    <location>
        <begin position="39"/>
        <end position="58"/>
    </location>
</feature>
<dbReference type="InterPro" id="IPR001647">
    <property type="entry name" value="HTH_TetR"/>
</dbReference>
<dbReference type="GO" id="GO:0003700">
    <property type="term" value="F:DNA-binding transcription factor activity"/>
    <property type="evidence" value="ECO:0007669"/>
    <property type="project" value="TreeGrafter"/>
</dbReference>
<dbReference type="AlphaFoldDB" id="A0A4R5LKU0"/>
<dbReference type="RefSeq" id="WP_133180099.1">
    <property type="nucleotide sequence ID" value="NZ_SMOD01000002.1"/>
</dbReference>
<name>A0A4R5LKU0_9BURK</name>
<feature type="domain" description="HTH tetR-type" evidence="4">
    <location>
        <begin position="16"/>
        <end position="76"/>
    </location>
</feature>
<sequence length="194" mass="20679">MSTSVDKSGRERLSATESRERILQAAKYAFTRASYDAVGVREITSMAGVDPAMVSRLFGSKEALFKAVANEAFSLEPAFIGPIDTLGEQIARHLLAPIRKPEGEIFDEFAFLLRSVGSPRAAPILSESLHDDFVKPLARRIGGRDAQARAAMITACVMGFAVLRAALGSPAIEGAKPEKIVGMLGAAIQACLDT</sequence>
<dbReference type="Gene3D" id="1.10.357.10">
    <property type="entry name" value="Tetracycline Repressor, domain 2"/>
    <property type="match status" value="1"/>
</dbReference>
<dbReference type="PANTHER" id="PTHR30055">
    <property type="entry name" value="HTH-TYPE TRANSCRIPTIONAL REGULATOR RUTR"/>
    <property type="match status" value="1"/>
</dbReference>
<accession>A0A4R5LKU0</accession>
<evidence type="ECO:0000256" key="1">
    <source>
        <dbReference type="ARBA" id="ARBA00023125"/>
    </source>
</evidence>
<dbReference type="Pfam" id="PF17920">
    <property type="entry name" value="TetR_C_16"/>
    <property type="match status" value="1"/>
</dbReference>
<evidence type="ECO:0000256" key="2">
    <source>
        <dbReference type="PROSITE-ProRule" id="PRU00335"/>
    </source>
</evidence>
<dbReference type="Proteomes" id="UP000295606">
    <property type="component" value="Unassembled WGS sequence"/>
</dbReference>